<dbReference type="Proteomes" id="UP000319555">
    <property type="component" value="Unassembled WGS sequence"/>
</dbReference>
<accession>A0A521BTX8</accession>
<dbReference type="EMBL" id="FXTE01000001">
    <property type="protein sequence ID" value="SMO50608.1"/>
    <property type="molecule type" value="Genomic_DNA"/>
</dbReference>
<keyword evidence="2" id="KW-1185">Reference proteome</keyword>
<evidence type="ECO:0000313" key="2">
    <source>
        <dbReference type="Proteomes" id="UP000319555"/>
    </source>
</evidence>
<protein>
    <submittedName>
        <fullName evidence="1">Uncharacterized protein</fullName>
    </submittedName>
</protein>
<evidence type="ECO:0000313" key="1">
    <source>
        <dbReference type="EMBL" id="SMO50608.1"/>
    </source>
</evidence>
<dbReference type="AlphaFoldDB" id="A0A521BTX8"/>
<gene>
    <name evidence="1" type="ORF">SAMN06265380_1011215</name>
</gene>
<name>A0A521BTX8_9RHOB</name>
<sequence>MGLRRQFRKLFGIKRQTIELQPSGWLAENVFCQSPSTPLSEIVHVFDPKYKDPDPINLVHIVNFFSVDGAMNDVQRATLDSMVTAKSDPLAGEGETTLVQVPVHGDEDLIQAHYGMQVATKLERTVLDVGTFRIPRPLPLLFDVLEKGASVAKPGDFVIYTNADICLQPYFYGAVRQLIAGGFDAITINRRTFGDAHGFSHDPLSMGEVGMQHPGFDCFVFSKEVFDQFVRTDSCLGMSGVIQPMLFNLAAHSKRMLMLKNVSLTFHFGDDRPWKTQDFDDYAMHNFTEAADSLTKLAEDVSKRGHLREFCDNHIGIWKLDDDGLLAPDAAQEVAQAHLANNA</sequence>
<proteinExistence type="predicted"/>
<reference evidence="1 2" key="1">
    <citation type="submission" date="2017-05" db="EMBL/GenBank/DDBJ databases">
        <authorList>
            <person name="Varghese N."/>
            <person name="Submissions S."/>
        </authorList>
    </citation>
    <scope>NUCLEOTIDE SEQUENCE [LARGE SCALE GENOMIC DNA]</scope>
    <source>
        <strain evidence="1 2">DSM 28009</strain>
    </source>
</reference>
<organism evidence="1 2">
    <name type="scientific">Ruegeria faecimaris</name>
    <dbReference type="NCBI Taxonomy" id="686389"/>
    <lineage>
        <taxon>Bacteria</taxon>
        <taxon>Pseudomonadati</taxon>
        <taxon>Pseudomonadota</taxon>
        <taxon>Alphaproteobacteria</taxon>
        <taxon>Rhodobacterales</taxon>
        <taxon>Roseobacteraceae</taxon>
        <taxon>Ruegeria</taxon>
    </lineage>
</organism>